<dbReference type="Proteomes" id="UP001620626">
    <property type="component" value="Unassembled WGS sequence"/>
</dbReference>
<evidence type="ECO:0000313" key="3">
    <source>
        <dbReference type="EMBL" id="KAL3095120.1"/>
    </source>
</evidence>
<dbReference type="PROSITE" id="PS50188">
    <property type="entry name" value="B302_SPRY"/>
    <property type="match status" value="1"/>
</dbReference>
<dbReference type="SUPFAM" id="SSF49899">
    <property type="entry name" value="Concanavalin A-like lectins/glucanases"/>
    <property type="match status" value="1"/>
</dbReference>
<reference evidence="3 4" key="1">
    <citation type="submission" date="2024-10" db="EMBL/GenBank/DDBJ databases">
        <authorList>
            <person name="Kim D."/>
        </authorList>
    </citation>
    <scope>NUCLEOTIDE SEQUENCE [LARGE SCALE GENOMIC DNA]</scope>
    <source>
        <strain evidence="3">BH-2024</strain>
    </source>
</reference>
<evidence type="ECO:0000256" key="1">
    <source>
        <dbReference type="SAM" id="MobiDB-lite"/>
    </source>
</evidence>
<comment type="caution">
    <text evidence="3">The sequence shown here is derived from an EMBL/GenBank/DDBJ whole genome shotgun (WGS) entry which is preliminary data.</text>
</comment>
<evidence type="ECO:0000259" key="2">
    <source>
        <dbReference type="PROSITE" id="PS50188"/>
    </source>
</evidence>
<evidence type="ECO:0000313" key="4">
    <source>
        <dbReference type="Proteomes" id="UP001620626"/>
    </source>
</evidence>
<dbReference type="InterPro" id="IPR003877">
    <property type="entry name" value="SPRY_dom"/>
</dbReference>
<dbReference type="InterPro" id="IPR013320">
    <property type="entry name" value="ConA-like_dom_sf"/>
</dbReference>
<protein>
    <recommendedName>
        <fullName evidence="2">B30.2/SPRY domain-containing protein</fullName>
    </recommendedName>
</protein>
<proteinExistence type="predicted"/>
<gene>
    <name evidence="3" type="ORF">niasHT_027939</name>
</gene>
<keyword evidence="4" id="KW-1185">Reference proteome</keyword>
<dbReference type="InterPro" id="IPR001870">
    <property type="entry name" value="B30.2/SPRY"/>
</dbReference>
<dbReference type="EMBL" id="JBICBT010000884">
    <property type="protein sequence ID" value="KAL3095120.1"/>
    <property type="molecule type" value="Genomic_DNA"/>
</dbReference>
<dbReference type="Pfam" id="PF00622">
    <property type="entry name" value="SPRY"/>
    <property type="match status" value="1"/>
</dbReference>
<feature type="domain" description="B30.2/SPRY" evidence="2">
    <location>
        <begin position="1"/>
        <end position="140"/>
    </location>
</feature>
<organism evidence="3 4">
    <name type="scientific">Heterodera trifolii</name>
    <dbReference type="NCBI Taxonomy" id="157864"/>
    <lineage>
        <taxon>Eukaryota</taxon>
        <taxon>Metazoa</taxon>
        <taxon>Ecdysozoa</taxon>
        <taxon>Nematoda</taxon>
        <taxon>Chromadorea</taxon>
        <taxon>Rhabditida</taxon>
        <taxon>Tylenchina</taxon>
        <taxon>Tylenchomorpha</taxon>
        <taxon>Tylenchoidea</taxon>
        <taxon>Heteroderidae</taxon>
        <taxon>Heteroderinae</taxon>
        <taxon>Heterodera</taxon>
    </lineage>
</organism>
<dbReference type="AlphaFoldDB" id="A0ABD2JWU6"/>
<dbReference type="Gene3D" id="2.60.120.920">
    <property type="match status" value="1"/>
</dbReference>
<sequence>MKEQNELQAKVVEMEDQQKKKKKQGLKEDEQGKNAMPLDDDCVGHHWDSYGYESDGNFRTSGSVWLNESRYEYSRGDIIGCGVNLASRRIIFTHNGRRLDTSDLFLFPSSVELFSSDSPPKRRMENYVDMFGTALAFLHTKAMAHFGQVALLNQTLNLLLVLLWDVALI</sequence>
<dbReference type="InterPro" id="IPR043136">
    <property type="entry name" value="B30.2/SPRY_sf"/>
</dbReference>
<name>A0ABD2JWU6_9BILA</name>
<accession>A0ABD2JWU6</accession>
<feature type="region of interest" description="Disordered" evidence="1">
    <location>
        <begin position="1"/>
        <end position="38"/>
    </location>
</feature>